<reference evidence="1 2" key="1">
    <citation type="journal article" date="2013" name="Nat. Genet.">
        <title>The genome of the hydatid tapeworm Echinococcus granulosus.</title>
        <authorList>
            <person name="Zheng H."/>
            <person name="Zhang W."/>
            <person name="Zhang L."/>
            <person name="Zhang Z."/>
            <person name="Li J."/>
            <person name="Lu G."/>
            <person name="Zhu Y."/>
            <person name="Wang Y."/>
            <person name="Huang Y."/>
            <person name="Liu J."/>
            <person name="Kang H."/>
            <person name="Chen J."/>
            <person name="Wang L."/>
            <person name="Chen A."/>
            <person name="Yu S."/>
            <person name="Gao Z."/>
            <person name="Jin L."/>
            <person name="Gu W."/>
            <person name="Wang Z."/>
            <person name="Zhao L."/>
            <person name="Shi B."/>
            <person name="Wen H."/>
            <person name="Lin R."/>
            <person name="Jones M.K."/>
            <person name="Brejova B."/>
            <person name="Vinar T."/>
            <person name="Zhao G."/>
            <person name="McManus D.P."/>
            <person name="Chen Z."/>
            <person name="Zhou Y."/>
            <person name="Wang S."/>
        </authorList>
    </citation>
    <scope>NUCLEOTIDE SEQUENCE [LARGE SCALE GENOMIC DNA]</scope>
</reference>
<comment type="caution">
    <text evidence="1">The sequence shown here is derived from an EMBL/GenBank/DDBJ whole genome shotgun (WGS) entry which is preliminary data.</text>
</comment>
<protein>
    <submittedName>
        <fullName evidence="1">Uncharacterized protein</fullName>
    </submittedName>
</protein>
<accession>W6UMP9</accession>
<dbReference type="Proteomes" id="UP000019149">
    <property type="component" value="Unassembled WGS sequence"/>
</dbReference>
<keyword evidence="2" id="KW-1185">Reference proteome</keyword>
<dbReference type="CTD" id="36346098"/>
<dbReference type="KEGG" id="egl:EGR_10383"/>
<evidence type="ECO:0000313" key="1">
    <source>
        <dbReference type="EMBL" id="EUB54764.1"/>
    </source>
</evidence>
<dbReference type="AlphaFoldDB" id="W6UMP9"/>
<sequence>MNLCSEVQIEYETPHVETALPKDAASLLTTTPRSVGYTQKWRRGDATHQQRANPKLLAVIAASQTANLMKTRPMVLAQHSSSPIAEIITNDISPVREDTMHKSDSCKQDGGLMQLVV</sequence>
<gene>
    <name evidence="1" type="ORF">EGR_10383</name>
</gene>
<dbReference type="GeneID" id="36346098"/>
<organism evidence="1 2">
    <name type="scientific">Echinococcus granulosus</name>
    <name type="common">Hydatid tapeworm</name>
    <dbReference type="NCBI Taxonomy" id="6210"/>
    <lineage>
        <taxon>Eukaryota</taxon>
        <taxon>Metazoa</taxon>
        <taxon>Spiralia</taxon>
        <taxon>Lophotrochozoa</taxon>
        <taxon>Platyhelminthes</taxon>
        <taxon>Cestoda</taxon>
        <taxon>Eucestoda</taxon>
        <taxon>Cyclophyllidea</taxon>
        <taxon>Taeniidae</taxon>
        <taxon>Echinococcus</taxon>
        <taxon>Echinococcus granulosus group</taxon>
    </lineage>
</organism>
<dbReference type="EMBL" id="APAU02000214">
    <property type="protein sequence ID" value="EUB54764.1"/>
    <property type="molecule type" value="Genomic_DNA"/>
</dbReference>
<name>W6UMP9_ECHGR</name>
<evidence type="ECO:0000313" key="2">
    <source>
        <dbReference type="Proteomes" id="UP000019149"/>
    </source>
</evidence>
<dbReference type="RefSeq" id="XP_024345960.1">
    <property type="nucleotide sequence ID" value="XM_024499632.1"/>
</dbReference>
<proteinExistence type="predicted"/>